<dbReference type="GO" id="GO:0005737">
    <property type="term" value="C:cytoplasm"/>
    <property type="evidence" value="ECO:0007669"/>
    <property type="project" value="UniProtKB-SubCell"/>
</dbReference>
<comment type="pathway">
    <text evidence="8">Cell wall biogenesis; peptidoglycan biosynthesis.</text>
</comment>
<dbReference type="EMBL" id="JAEEGC010000023">
    <property type="protein sequence ID" value="MBV7272333.1"/>
    <property type="molecule type" value="Genomic_DNA"/>
</dbReference>
<evidence type="ECO:0000256" key="3">
    <source>
        <dbReference type="ARBA" id="ARBA00022679"/>
    </source>
</evidence>
<evidence type="ECO:0000259" key="9">
    <source>
        <dbReference type="Pfam" id="PF00275"/>
    </source>
</evidence>
<keyword evidence="3 8" id="KW-0808">Transferase</keyword>
<keyword evidence="2 8" id="KW-0132">Cell division</keyword>
<dbReference type="CDD" id="cd01555">
    <property type="entry name" value="UdpNAET"/>
    <property type="match status" value="1"/>
</dbReference>
<dbReference type="NCBIfam" id="TIGR01072">
    <property type="entry name" value="murA"/>
    <property type="match status" value="1"/>
</dbReference>
<comment type="caution">
    <text evidence="10">The sequence shown here is derived from an EMBL/GenBank/DDBJ whole genome shotgun (WGS) entry which is preliminary data.</text>
</comment>
<sequence>MDKIVIKGGKKLCGEVNISTAKNSILPIIAASILSGDKCIIEDAPMLEDVFVISDVLRTIRTKIDIDNNTNRILIDTSNIKDCEASSDLVKKMRASFLIMGSMIARFGKFRLSLPGGCNIGTRPIDLHLKGFSALGAEVSVGHGYVEAQAKKLIGNKIYLDFPSVGATENIMMAATTAEGETIIENAAEEPEIEDLAKFLNCMGANIIGAGTGTIRIIGVNELKGTTHKPIYDRIEAGTFMTAAAITRSKIKINGINEGHLKPVIAKLTEAGVSIEIEGSSMIVDADKELKPIDIKTMPYPGFPTDMQSQMSGLLCSVHGTSIITETIFENRFMHATEMKRMGANIKIDGRSAVIEGVNKLTGAEVRATDLRAGAALILCGLIAEGETEVTDIYHVDRGYVNIEKKLHGLGADIERLKM</sequence>
<proteinExistence type="inferred from homology"/>
<dbReference type="EC" id="2.5.1.7" evidence="8"/>
<comment type="similarity">
    <text evidence="8">Belongs to the EPSP synthase family. MurA subfamily.</text>
</comment>
<protein>
    <recommendedName>
        <fullName evidence="8">UDP-N-acetylglucosamine 1-carboxyvinyltransferase</fullName>
        <ecNumber evidence="8">2.5.1.7</ecNumber>
    </recommendedName>
    <alternativeName>
        <fullName evidence="8">Enoylpyruvate transferase</fullName>
    </alternativeName>
    <alternativeName>
        <fullName evidence="8">UDP-N-acetylglucosamine enolpyruvyl transferase</fullName>
        <shortName evidence="8">EPT</shortName>
    </alternativeName>
</protein>
<dbReference type="HAMAP" id="MF_00111">
    <property type="entry name" value="MurA"/>
    <property type="match status" value="1"/>
</dbReference>
<evidence type="ECO:0000256" key="4">
    <source>
        <dbReference type="ARBA" id="ARBA00022960"/>
    </source>
</evidence>
<evidence type="ECO:0000313" key="10">
    <source>
        <dbReference type="EMBL" id="MBV7272333.1"/>
    </source>
</evidence>
<keyword evidence="8" id="KW-0670">Pyruvate</keyword>
<dbReference type="RefSeq" id="WP_218319368.1">
    <property type="nucleotide sequence ID" value="NZ_JAEEGC010000023.1"/>
</dbReference>
<gene>
    <name evidence="8 10" type="primary">murA</name>
    <name evidence="10" type="ORF">I6U48_05315</name>
</gene>
<evidence type="ECO:0000256" key="8">
    <source>
        <dbReference type="HAMAP-Rule" id="MF_00111"/>
    </source>
</evidence>
<dbReference type="GO" id="GO:0008360">
    <property type="term" value="P:regulation of cell shape"/>
    <property type="evidence" value="ECO:0007669"/>
    <property type="project" value="UniProtKB-KW"/>
</dbReference>
<evidence type="ECO:0000256" key="5">
    <source>
        <dbReference type="ARBA" id="ARBA00022984"/>
    </source>
</evidence>
<evidence type="ECO:0000256" key="7">
    <source>
        <dbReference type="ARBA" id="ARBA00023316"/>
    </source>
</evidence>
<dbReference type="Pfam" id="PF00275">
    <property type="entry name" value="EPSP_synthase"/>
    <property type="match status" value="1"/>
</dbReference>
<keyword evidence="4 8" id="KW-0133">Cell shape</keyword>
<reference evidence="10" key="1">
    <citation type="submission" date="2020-12" db="EMBL/GenBank/DDBJ databases">
        <title>Clostridium thailandense sp. nov., a novel acetogenic bacterium isolated from peat land soil in Thailand.</title>
        <authorList>
            <person name="Chaikitkaew S."/>
            <person name="Birkeland N.K."/>
        </authorList>
    </citation>
    <scope>NUCLEOTIDE SEQUENCE</scope>
    <source>
        <strain evidence="10">PL3</strain>
    </source>
</reference>
<keyword evidence="1 8" id="KW-0963">Cytoplasm</keyword>
<feature type="binding site" evidence="8">
    <location>
        <begin position="22"/>
        <end position="23"/>
    </location>
    <ligand>
        <name>phosphoenolpyruvate</name>
        <dbReference type="ChEBI" id="CHEBI:58702"/>
    </ligand>
</feature>
<feature type="binding site" evidence="8">
    <location>
        <position position="94"/>
    </location>
    <ligand>
        <name>UDP-N-acetyl-alpha-D-glucosamine</name>
        <dbReference type="ChEBI" id="CHEBI:57705"/>
    </ligand>
</feature>
<dbReference type="GO" id="GO:0009252">
    <property type="term" value="P:peptidoglycan biosynthetic process"/>
    <property type="evidence" value="ECO:0007669"/>
    <property type="project" value="UniProtKB-UniRule"/>
</dbReference>
<feature type="modified residue" description="2-(S-cysteinyl)pyruvic acid O-phosphothioketal" evidence="8">
    <location>
        <position position="118"/>
    </location>
</feature>
<dbReference type="InterPro" id="IPR001986">
    <property type="entry name" value="Enolpyruvate_Tfrase_dom"/>
</dbReference>
<dbReference type="GO" id="GO:0008760">
    <property type="term" value="F:UDP-N-acetylglucosamine 1-carboxyvinyltransferase activity"/>
    <property type="evidence" value="ECO:0007669"/>
    <property type="project" value="UniProtKB-UniRule"/>
</dbReference>
<dbReference type="Proteomes" id="UP000694308">
    <property type="component" value="Unassembled WGS sequence"/>
</dbReference>
<dbReference type="InterPro" id="IPR005750">
    <property type="entry name" value="UDP_GlcNAc_COvinyl_MurA"/>
</dbReference>
<evidence type="ECO:0000313" key="11">
    <source>
        <dbReference type="Proteomes" id="UP000694308"/>
    </source>
</evidence>
<evidence type="ECO:0000256" key="1">
    <source>
        <dbReference type="ARBA" id="ARBA00022490"/>
    </source>
</evidence>
<feature type="active site" description="Proton donor" evidence="8">
    <location>
        <position position="118"/>
    </location>
</feature>
<comment type="caution">
    <text evidence="8">Lacks conserved residue(s) required for the propagation of feature annotation.</text>
</comment>
<comment type="catalytic activity">
    <reaction evidence="8">
        <text>phosphoenolpyruvate + UDP-N-acetyl-alpha-D-glucosamine = UDP-N-acetyl-3-O-(1-carboxyvinyl)-alpha-D-glucosamine + phosphate</text>
        <dbReference type="Rhea" id="RHEA:18681"/>
        <dbReference type="ChEBI" id="CHEBI:43474"/>
        <dbReference type="ChEBI" id="CHEBI:57705"/>
        <dbReference type="ChEBI" id="CHEBI:58702"/>
        <dbReference type="ChEBI" id="CHEBI:68483"/>
        <dbReference type="EC" id="2.5.1.7"/>
    </reaction>
</comment>
<dbReference type="GO" id="GO:0051301">
    <property type="term" value="P:cell division"/>
    <property type="evidence" value="ECO:0007669"/>
    <property type="project" value="UniProtKB-KW"/>
</dbReference>
<dbReference type="GO" id="GO:0019277">
    <property type="term" value="P:UDP-N-acetylgalactosamine biosynthetic process"/>
    <property type="evidence" value="ECO:0007669"/>
    <property type="project" value="InterPro"/>
</dbReference>
<keyword evidence="11" id="KW-1185">Reference proteome</keyword>
<dbReference type="NCBIfam" id="NF006873">
    <property type="entry name" value="PRK09369.1"/>
    <property type="match status" value="1"/>
</dbReference>
<feature type="binding site" evidence="8">
    <location>
        <position position="328"/>
    </location>
    <ligand>
        <name>UDP-N-acetyl-alpha-D-glucosamine</name>
        <dbReference type="ChEBI" id="CHEBI:57705"/>
    </ligand>
</feature>
<dbReference type="PANTHER" id="PTHR43783:SF1">
    <property type="entry name" value="UDP-N-ACETYLGLUCOSAMINE 1-CARBOXYVINYLTRANSFERASE"/>
    <property type="match status" value="1"/>
</dbReference>
<evidence type="ECO:0000256" key="6">
    <source>
        <dbReference type="ARBA" id="ARBA00023306"/>
    </source>
</evidence>
<keyword evidence="7 8" id="KW-0961">Cell wall biogenesis/degradation</keyword>
<comment type="subcellular location">
    <subcellularLocation>
        <location evidence="8">Cytoplasm</location>
    </subcellularLocation>
</comment>
<name>A0A949TTZ3_9CLOT</name>
<accession>A0A949TTZ3</accession>
<evidence type="ECO:0000256" key="2">
    <source>
        <dbReference type="ARBA" id="ARBA00022618"/>
    </source>
</evidence>
<feature type="binding site" evidence="8">
    <location>
        <begin position="123"/>
        <end position="127"/>
    </location>
    <ligand>
        <name>UDP-N-acetyl-alpha-D-glucosamine</name>
        <dbReference type="ChEBI" id="CHEBI:57705"/>
    </ligand>
</feature>
<dbReference type="PANTHER" id="PTHR43783">
    <property type="entry name" value="UDP-N-ACETYLGLUCOSAMINE 1-CARBOXYVINYLTRANSFERASE"/>
    <property type="match status" value="1"/>
</dbReference>
<keyword evidence="6 8" id="KW-0131">Cell cycle</keyword>
<dbReference type="GO" id="GO:0071555">
    <property type="term" value="P:cell wall organization"/>
    <property type="evidence" value="ECO:0007669"/>
    <property type="project" value="UniProtKB-KW"/>
</dbReference>
<dbReference type="InterPro" id="IPR050068">
    <property type="entry name" value="MurA_subfamily"/>
</dbReference>
<comment type="function">
    <text evidence="8">Cell wall formation. Adds enolpyruvyl to UDP-N-acetylglucosamine.</text>
</comment>
<dbReference type="AlphaFoldDB" id="A0A949TTZ3"/>
<keyword evidence="5 8" id="KW-0573">Peptidoglycan synthesis</keyword>
<feature type="binding site" evidence="8">
    <location>
        <position position="306"/>
    </location>
    <ligand>
        <name>UDP-N-acetyl-alpha-D-glucosamine</name>
        <dbReference type="ChEBI" id="CHEBI:57705"/>
    </ligand>
</feature>
<dbReference type="FunFam" id="3.65.10.10:FF:000001">
    <property type="entry name" value="UDP-N-acetylglucosamine 1-carboxyvinyltransferase"/>
    <property type="match status" value="1"/>
</dbReference>
<organism evidence="10 11">
    <name type="scientific">Clostridium thailandense</name>
    <dbReference type="NCBI Taxonomy" id="2794346"/>
    <lineage>
        <taxon>Bacteria</taxon>
        <taxon>Bacillati</taxon>
        <taxon>Bacillota</taxon>
        <taxon>Clostridia</taxon>
        <taxon>Eubacteriales</taxon>
        <taxon>Clostridiaceae</taxon>
        <taxon>Clostridium</taxon>
    </lineage>
</organism>
<feature type="domain" description="Enolpyruvate transferase" evidence="9">
    <location>
        <begin position="7"/>
        <end position="407"/>
    </location>
</feature>